<proteinExistence type="predicted"/>
<name>A0A7M7KYJ5_VARDE</name>
<evidence type="ECO:0000313" key="3">
    <source>
        <dbReference type="EnsemblMetazoa" id="XP_022667582"/>
    </source>
</evidence>
<dbReference type="Proteomes" id="UP000594260">
    <property type="component" value="Unplaced"/>
</dbReference>
<feature type="compositionally biased region" description="Basic residues" evidence="1">
    <location>
        <begin position="276"/>
        <end position="301"/>
    </location>
</feature>
<evidence type="ECO:0000256" key="2">
    <source>
        <dbReference type="SAM" id="SignalP"/>
    </source>
</evidence>
<feature type="compositionally biased region" description="Basic and acidic residues" evidence="1">
    <location>
        <begin position="113"/>
        <end position="122"/>
    </location>
</feature>
<evidence type="ECO:0000313" key="4">
    <source>
        <dbReference type="Proteomes" id="UP000594260"/>
    </source>
</evidence>
<feature type="region of interest" description="Disordered" evidence="1">
    <location>
        <begin position="276"/>
        <end position="303"/>
    </location>
</feature>
<dbReference type="OrthoDB" id="10647032at2759"/>
<feature type="compositionally biased region" description="Basic and acidic residues" evidence="1">
    <location>
        <begin position="147"/>
        <end position="156"/>
    </location>
</feature>
<feature type="region of interest" description="Disordered" evidence="1">
    <location>
        <begin position="92"/>
        <end position="255"/>
    </location>
</feature>
<feature type="signal peptide" evidence="2">
    <location>
        <begin position="1"/>
        <end position="17"/>
    </location>
</feature>
<dbReference type="EnsemblMetazoa" id="XM_022811847">
    <property type="protein sequence ID" value="XP_022667582"/>
    <property type="gene ID" value="LOC111253033"/>
</dbReference>
<feature type="compositionally biased region" description="Basic and acidic residues" evidence="1">
    <location>
        <begin position="242"/>
        <end position="253"/>
    </location>
</feature>
<sequence>MFALSVVLLSHPYAVLSQHRVYGDHGALMISSPNHKPRHILPYKSPAYIGSFGTQRQRYAHPQIPLRAAHHSDGPCTNYVSDNGEISIDDRSKHRVHQGAVEPHGSPRGSGNDGDHENDRAYRVYYNRRTSGHHGRDDGASGNPDLVGHDEGHAEEEPYGPSEPHEADYGPRPDGDHRYDIPNEIDYNDYYDAPHRAYGGNSNEHPYRMDGGGHHEGPRHSDGIYGDEDHDAGPSGVFNHCGGHEKDDSHRTSGYEGPYHGDHGKHRGYHQGHRPRHVVRHARPQRQHRTQTHHGTHRKGQIGHDHLPVRTMKHEHHHPLVDYHLLAVQRHSGHLPGHGILHHGAMSHKHRNIVVGKPVKLTNDMHGEYSHSLPLPMVISEKPLILSGDRSQHLIVDLGDATPLTDHYELAQPVKNAWFRGNGDGPTI</sequence>
<organism evidence="3 4">
    <name type="scientific">Varroa destructor</name>
    <name type="common">Honeybee mite</name>
    <dbReference type="NCBI Taxonomy" id="109461"/>
    <lineage>
        <taxon>Eukaryota</taxon>
        <taxon>Metazoa</taxon>
        <taxon>Ecdysozoa</taxon>
        <taxon>Arthropoda</taxon>
        <taxon>Chelicerata</taxon>
        <taxon>Arachnida</taxon>
        <taxon>Acari</taxon>
        <taxon>Parasitiformes</taxon>
        <taxon>Mesostigmata</taxon>
        <taxon>Gamasina</taxon>
        <taxon>Dermanyssoidea</taxon>
        <taxon>Varroidae</taxon>
        <taxon>Varroa</taxon>
    </lineage>
</organism>
<dbReference type="InParanoid" id="A0A7M7KYJ5"/>
<accession>A0A7M7KYJ5</accession>
<feature type="compositionally biased region" description="Basic and acidic residues" evidence="1">
    <location>
        <begin position="163"/>
        <end position="181"/>
    </location>
</feature>
<protein>
    <recommendedName>
        <fullName evidence="5">Histidine-rich glycoprotein-like</fullName>
    </recommendedName>
</protein>
<dbReference type="RefSeq" id="XP_022667582.1">
    <property type="nucleotide sequence ID" value="XM_022811847.1"/>
</dbReference>
<dbReference type="AlphaFoldDB" id="A0A7M7KYJ5"/>
<reference evidence="3" key="1">
    <citation type="submission" date="2021-01" db="UniProtKB">
        <authorList>
            <consortium name="EnsemblMetazoa"/>
        </authorList>
    </citation>
    <scope>IDENTIFICATION</scope>
</reference>
<keyword evidence="4" id="KW-1185">Reference proteome</keyword>
<evidence type="ECO:0008006" key="5">
    <source>
        <dbReference type="Google" id="ProtNLM"/>
    </source>
</evidence>
<feature type="chain" id="PRO_5029753435" description="Histidine-rich glycoprotein-like" evidence="2">
    <location>
        <begin position="18"/>
        <end position="428"/>
    </location>
</feature>
<feature type="compositionally biased region" description="Basic and acidic residues" evidence="1">
    <location>
        <begin position="205"/>
        <end position="222"/>
    </location>
</feature>
<dbReference type="KEGG" id="vde:111253033"/>
<dbReference type="GeneID" id="111253033"/>
<evidence type="ECO:0000256" key="1">
    <source>
        <dbReference type="SAM" id="MobiDB-lite"/>
    </source>
</evidence>
<keyword evidence="2" id="KW-0732">Signal</keyword>